<dbReference type="EMBL" id="KB445640">
    <property type="protein sequence ID" value="EMD66736.1"/>
    <property type="molecule type" value="Genomic_DNA"/>
</dbReference>
<keyword evidence="3" id="KW-1185">Reference proteome</keyword>
<evidence type="ECO:0000256" key="1">
    <source>
        <dbReference type="SAM" id="MobiDB-lite"/>
    </source>
</evidence>
<protein>
    <submittedName>
        <fullName evidence="2">Uncharacterized protein</fullName>
    </submittedName>
</protein>
<dbReference type="HOGENOM" id="CLU_1669245_0_0_1"/>
<evidence type="ECO:0000313" key="2">
    <source>
        <dbReference type="EMBL" id="EMD66736.1"/>
    </source>
</evidence>
<reference evidence="3" key="2">
    <citation type="journal article" date="2013" name="PLoS Genet.">
        <title>Comparative genome structure, secondary metabolite, and effector coding capacity across Cochliobolus pathogens.</title>
        <authorList>
            <person name="Condon B.J."/>
            <person name="Leng Y."/>
            <person name="Wu D."/>
            <person name="Bushley K.E."/>
            <person name="Ohm R.A."/>
            <person name="Otillar R."/>
            <person name="Martin J."/>
            <person name="Schackwitz W."/>
            <person name="Grimwood J."/>
            <person name="MohdZainudin N."/>
            <person name="Xue C."/>
            <person name="Wang R."/>
            <person name="Manning V.A."/>
            <person name="Dhillon B."/>
            <person name="Tu Z.J."/>
            <person name="Steffenson B.J."/>
            <person name="Salamov A."/>
            <person name="Sun H."/>
            <person name="Lowry S."/>
            <person name="LaButti K."/>
            <person name="Han J."/>
            <person name="Copeland A."/>
            <person name="Lindquist E."/>
            <person name="Barry K."/>
            <person name="Schmutz J."/>
            <person name="Baker S.E."/>
            <person name="Ciuffetti L.M."/>
            <person name="Grigoriev I.V."/>
            <person name="Zhong S."/>
            <person name="Turgeon B.G."/>
        </authorList>
    </citation>
    <scope>NUCLEOTIDE SEQUENCE [LARGE SCALE GENOMIC DNA]</scope>
    <source>
        <strain evidence="3">ND90Pr / ATCC 201652</strain>
    </source>
</reference>
<dbReference type="AlphaFoldDB" id="M2TC23"/>
<gene>
    <name evidence="2" type="ORF">COCSADRAFT_301738</name>
</gene>
<dbReference type="KEGG" id="bsc:COCSADRAFT_301738"/>
<accession>M2TC23</accession>
<evidence type="ECO:0000313" key="3">
    <source>
        <dbReference type="Proteomes" id="UP000016934"/>
    </source>
</evidence>
<organism evidence="2 3">
    <name type="scientific">Cochliobolus sativus (strain ND90Pr / ATCC 201652)</name>
    <name type="common">Common root rot and spot blotch fungus</name>
    <name type="synonym">Bipolaris sorokiniana</name>
    <dbReference type="NCBI Taxonomy" id="665912"/>
    <lineage>
        <taxon>Eukaryota</taxon>
        <taxon>Fungi</taxon>
        <taxon>Dikarya</taxon>
        <taxon>Ascomycota</taxon>
        <taxon>Pezizomycotina</taxon>
        <taxon>Dothideomycetes</taxon>
        <taxon>Pleosporomycetidae</taxon>
        <taxon>Pleosporales</taxon>
        <taxon>Pleosporineae</taxon>
        <taxon>Pleosporaceae</taxon>
        <taxon>Bipolaris</taxon>
    </lineage>
</organism>
<dbReference type="Proteomes" id="UP000016934">
    <property type="component" value="Unassembled WGS sequence"/>
</dbReference>
<name>M2TC23_COCSN</name>
<proteinExistence type="predicted"/>
<dbReference type="RefSeq" id="XP_007698146.1">
    <property type="nucleotide sequence ID" value="XM_007699956.1"/>
</dbReference>
<reference evidence="2 3" key="1">
    <citation type="journal article" date="2012" name="PLoS Pathog.">
        <title>Diverse lifestyles and strategies of plant pathogenesis encoded in the genomes of eighteen Dothideomycetes fungi.</title>
        <authorList>
            <person name="Ohm R.A."/>
            <person name="Feau N."/>
            <person name="Henrissat B."/>
            <person name="Schoch C.L."/>
            <person name="Horwitz B.A."/>
            <person name="Barry K.W."/>
            <person name="Condon B.J."/>
            <person name="Copeland A.C."/>
            <person name="Dhillon B."/>
            <person name="Glaser F."/>
            <person name="Hesse C.N."/>
            <person name="Kosti I."/>
            <person name="LaButti K."/>
            <person name="Lindquist E.A."/>
            <person name="Lucas S."/>
            <person name="Salamov A.A."/>
            <person name="Bradshaw R.E."/>
            <person name="Ciuffetti L."/>
            <person name="Hamelin R.C."/>
            <person name="Kema G.H.J."/>
            <person name="Lawrence C."/>
            <person name="Scott J.A."/>
            <person name="Spatafora J.W."/>
            <person name="Turgeon B.G."/>
            <person name="de Wit P.J.G.M."/>
            <person name="Zhong S."/>
            <person name="Goodwin S.B."/>
            <person name="Grigoriev I.V."/>
        </authorList>
    </citation>
    <scope>NUCLEOTIDE SEQUENCE [LARGE SCALE GENOMIC DNA]</scope>
    <source>
        <strain evidence="3">ND90Pr / ATCC 201652</strain>
    </source>
</reference>
<dbReference type="GeneID" id="19136190"/>
<sequence length="158" mass="17528">MMRTSSTFLQMEKCNPTSSFPNPSNQRHSQNPTITNYTITNYTITNLRNIPSVYSSTPTSAAHVEMLSKQSQSPQTTHTHTHARAHRSLRISLGPPTLSKQAACPLLGATLPSRHHVFEREASHMIPPMALVPERSVRLRGWGRGKSTNAAMCGLPWL</sequence>
<feature type="region of interest" description="Disordered" evidence="1">
    <location>
        <begin position="1"/>
        <end position="31"/>
    </location>
</feature>